<dbReference type="Proteomes" id="UP001163105">
    <property type="component" value="Unassembled WGS sequence"/>
</dbReference>
<keyword evidence="2" id="KW-1185">Reference proteome</keyword>
<dbReference type="EMBL" id="JAQHRD010000008">
    <property type="protein sequence ID" value="KAJ6438111.1"/>
    <property type="molecule type" value="Genomic_DNA"/>
</dbReference>
<accession>A0AB34FHJ5</accession>
<gene>
    <name evidence="1" type="ORF">O9K51_08700</name>
</gene>
<organism evidence="1 2">
    <name type="scientific">Purpureocillium lavendulum</name>
    <dbReference type="NCBI Taxonomy" id="1247861"/>
    <lineage>
        <taxon>Eukaryota</taxon>
        <taxon>Fungi</taxon>
        <taxon>Dikarya</taxon>
        <taxon>Ascomycota</taxon>
        <taxon>Pezizomycotina</taxon>
        <taxon>Sordariomycetes</taxon>
        <taxon>Hypocreomycetidae</taxon>
        <taxon>Hypocreales</taxon>
        <taxon>Ophiocordycipitaceae</taxon>
        <taxon>Purpureocillium</taxon>
    </lineage>
</organism>
<sequence length="225" mass="25811">MDSLDQIQHTHRRIYTYNPFLSHHVIGPQRQCQLQGQQQVGPSSSQNSFAPLLADPKCQLTTLKPSTLQLIEGLTTHRINTLTELCRIERIAAACQDEADARAFQQPMTAAWIHYVTSHQLLTELRGLTPSFPFCGDVVRDAYGRVRADPDSNRSWNLAWLCLRRMRDDGLLRAYADREAARPEMWAGSRPSEHELRRLAACFEGEWTAAVDTMLRHWQVPPTWY</sequence>
<reference evidence="1" key="1">
    <citation type="submission" date="2023-01" db="EMBL/GenBank/DDBJ databases">
        <title>The growth and conidiation of Purpureocillium lavendulum are regulated by nitrogen source and histone H3K14 acetylation.</title>
        <authorList>
            <person name="Tang P."/>
            <person name="Han J."/>
            <person name="Zhang C."/>
            <person name="Tang P."/>
            <person name="Qi F."/>
            <person name="Zhang K."/>
            <person name="Liang L."/>
        </authorList>
    </citation>
    <scope>NUCLEOTIDE SEQUENCE</scope>
    <source>
        <strain evidence="1">YMF1.00683</strain>
    </source>
</reference>
<comment type="caution">
    <text evidence="1">The sequence shown here is derived from an EMBL/GenBank/DDBJ whole genome shotgun (WGS) entry which is preliminary data.</text>
</comment>
<name>A0AB34FHJ5_9HYPO</name>
<dbReference type="AlphaFoldDB" id="A0AB34FHJ5"/>
<proteinExistence type="predicted"/>
<protein>
    <submittedName>
        <fullName evidence="1">Serine/threonine-protein phosphatase 6 regulatory ankyrin repeat subunit A</fullName>
    </submittedName>
</protein>
<evidence type="ECO:0000313" key="2">
    <source>
        <dbReference type="Proteomes" id="UP001163105"/>
    </source>
</evidence>
<evidence type="ECO:0000313" key="1">
    <source>
        <dbReference type="EMBL" id="KAJ6438111.1"/>
    </source>
</evidence>